<dbReference type="GO" id="GO:0005840">
    <property type="term" value="C:ribosome"/>
    <property type="evidence" value="ECO:0007669"/>
    <property type="project" value="UniProtKB-KW"/>
</dbReference>
<dbReference type="Gene3D" id="6.10.250.3260">
    <property type="match status" value="1"/>
</dbReference>
<dbReference type="PANTHER" id="PTHR20981">
    <property type="entry name" value="60S RIBOSOMAL PROTEIN L21"/>
    <property type="match status" value="1"/>
</dbReference>
<dbReference type="InterPro" id="IPR008991">
    <property type="entry name" value="Translation_prot_SH3-like_sf"/>
</dbReference>
<evidence type="ECO:0000256" key="1">
    <source>
        <dbReference type="ARBA" id="ARBA00008427"/>
    </source>
</evidence>
<dbReference type="InterPro" id="IPR018259">
    <property type="entry name" value="Ribosomal_eL21_CS"/>
</dbReference>
<dbReference type="InterPro" id="IPR001147">
    <property type="entry name" value="Ribosomal_eL21"/>
</dbReference>
<comment type="caution">
    <text evidence="5">The sequence shown here is derived from an EMBL/GenBank/DDBJ whole genome shotgun (WGS) entry which is preliminary data.</text>
</comment>
<dbReference type="Gene3D" id="2.30.30.70">
    <property type="entry name" value="Ribosomal protein L21"/>
    <property type="match status" value="1"/>
</dbReference>
<feature type="region of interest" description="Disordered" evidence="4">
    <location>
        <begin position="121"/>
        <end position="147"/>
    </location>
</feature>
<keyword evidence="6" id="KW-1185">Reference proteome</keyword>
<dbReference type="InterPro" id="IPR036948">
    <property type="entry name" value="Ribosomal_eL21_sf"/>
</dbReference>
<evidence type="ECO:0000256" key="3">
    <source>
        <dbReference type="ARBA" id="ARBA00023274"/>
    </source>
</evidence>
<feature type="compositionally biased region" description="Polar residues" evidence="4">
    <location>
        <begin position="127"/>
        <end position="147"/>
    </location>
</feature>
<keyword evidence="2" id="KW-0689">Ribosomal protein</keyword>
<name>A0A7D8Z8S6_VANHU</name>
<proteinExistence type="inferred from homology"/>
<organism evidence="5 6">
    <name type="scientific">Vanrija humicola</name>
    <name type="common">Yeast</name>
    <name type="synonym">Cryptococcus humicola</name>
    <dbReference type="NCBI Taxonomy" id="5417"/>
    <lineage>
        <taxon>Eukaryota</taxon>
        <taxon>Fungi</taxon>
        <taxon>Dikarya</taxon>
        <taxon>Basidiomycota</taxon>
        <taxon>Agaricomycotina</taxon>
        <taxon>Tremellomycetes</taxon>
        <taxon>Trichosporonales</taxon>
        <taxon>Trichosporonaceae</taxon>
        <taxon>Vanrija</taxon>
    </lineage>
</organism>
<evidence type="ECO:0000313" key="6">
    <source>
        <dbReference type="Proteomes" id="UP000473826"/>
    </source>
</evidence>
<dbReference type="Pfam" id="PF01157">
    <property type="entry name" value="Ribosomal_L21e"/>
    <property type="match status" value="1"/>
</dbReference>
<dbReference type="SUPFAM" id="SSF50104">
    <property type="entry name" value="Translation proteins SH3-like domain"/>
    <property type="match status" value="1"/>
</dbReference>
<dbReference type="GO" id="GO:0006412">
    <property type="term" value="P:translation"/>
    <property type="evidence" value="ECO:0007669"/>
    <property type="project" value="InterPro"/>
</dbReference>
<evidence type="ECO:0000313" key="5">
    <source>
        <dbReference type="EMBL" id="TXT13336.1"/>
    </source>
</evidence>
<dbReference type="FunFam" id="6.10.250.3260:FF:000001">
    <property type="entry name" value="60S ribosomal protein L21"/>
    <property type="match status" value="1"/>
</dbReference>
<dbReference type="OrthoDB" id="1539250at2759"/>
<dbReference type="GO" id="GO:1990904">
    <property type="term" value="C:ribonucleoprotein complex"/>
    <property type="evidence" value="ECO:0007669"/>
    <property type="project" value="UniProtKB-KW"/>
</dbReference>
<sequence>MFKKNFREAGAPNLTTYLVNYKVGDIVDIKANSAIQHGMPHKYYHGKTGIVYNVAPRAVGVIAYKIVNGRYLEKRINVRVEHVKHSKCRQEFLDRVKSNAAKKREAKEKGEKVILKRLPAQPREARTISSKNNVPQTLTAQPYETTI</sequence>
<reference evidence="5 6" key="1">
    <citation type="journal article" date="2019" name="PLoS Genet.">
        <title>Convergent evolution of linked mating-type loci in basidiomycete fungi.</title>
        <authorList>
            <person name="Sun S."/>
            <person name="Coelho M.A."/>
            <person name="Heitman J."/>
            <person name="Nowrousian M."/>
        </authorList>
    </citation>
    <scope>NUCLEOTIDE SEQUENCE [LARGE SCALE GENOMIC DNA]</scope>
    <source>
        <strain evidence="5 6">CBS 4282</strain>
    </source>
</reference>
<protein>
    <recommendedName>
        <fullName evidence="7">60S ribosomal protein L21-A</fullName>
    </recommendedName>
</protein>
<evidence type="ECO:0008006" key="7">
    <source>
        <dbReference type="Google" id="ProtNLM"/>
    </source>
</evidence>
<dbReference type="EMBL" id="QKWK01000002">
    <property type="protein sequence ID" value="TXT13336.1"/>
    <property type="molecule type" value="Genomic_DNA"/>
</dbReference>
<comment type="similarity">
    <text evidence="1">Belongs to the eukaryotic ribosomal protein eL21 family.</text>
</comment>
<dbReference type="FunFam" id="2.30.30.70:FF:000001">
    <property type="entry name" value="60S ribosomal protein L21"/>
    <property type="match status" value="1"/>
</dbReference>
<dbReference type="AlphaFoldDB" id="A0A7D8Z8S6"/>
<dbReference type="Proteomes" id="UP000473826">
    <property type="component" value="Unassembled WGS sequence"/>
</dbReference>
<gene>
    <name evidence="5" type="ORF">VHUM_00703</name>
</gene>
<evidence type="ECO:0000256" key="4">
    <source>
        <dbReference type="SAM" id="MobiDB-lite"/>
    </source>
</evidence>
<evidence type="ECO:0000256" key="2">
    <source>
        <dbReference type="ARBA" id="ARBA00022980"/>
    </source>
</evidence>
<dbReference type="PROSITE" id="PS01171">
    <property type="entry name" value="RIBOSOMAL_L21E"/>
    <property type="match status" value="1"/>
</dbReference>
<keyword evidence="3" id="KW-0687">Ribonucleoprotein</keyword>
<accession>A0A7D8Z8S6</accession>
<dbReference type="GO" id="GO:0003735">
    <property type="term" value="F:structural constituent of ribosome"/>
    <property type="evidence" value="ECO:0007669"/>
    <property type="project" value="InterPro"/>
</dbReference>